<evidence type="ECO:0000256" key="2">
    <source>
        <dbReference type="ARBA" id="ARBA00022490"/>
    </source>
</evidence>
<reference evidence="16 17" key="1">
    <citation type="submission" date="2019-08" db="EMBL/GenBank/DDBJ databases">
        <title>In-depth cultivation of the pig gut microbiome towards novel bacterial diversity and tailored functional studies.</title>
        <authorList>
            <person name="Wylensek D."/>
            <person name="Hitch T.C.A."/>
            <person name="Clavel T."/>
        </authorList>
    </citation>
    <scope>NUCLEOTIDE SEQUENCE [LARGE SCALE GENOMIC DNA]</scope>
    <source>
        <strain evidence="16 17">Bifido-178-WT-2B</strain>
    </source>
</reference>
<evidence type="ECO:0000256" key="13">
    <source>
        <dbReference type="HAMAP-Rule" id="MF_00102"/>
    </source>
</evidence>
<dbReference type="CDD" id="cd02274">
    <property type="entry name" value="DHDPR_N"/>
    <property type="match status" value="1"/>
</dbReference>
<comment type="catalytic activity">
    <reaction evidence="11 13">
        <text>(S)-2,3,4,5-tetrahydrodipicolinate + NADP(+) + H2O = (2S,4S)-4-hydroxy-2,3,4,5-tetrahydrodipicolinate + NADPH + H(+)</text>
        <dbReference type="Rhea" id="RHEA:35331"/>
        <dbReference type="ChEBI" id="CHEBI:15377"/>
        <dbReference type="ChEBI" id="CHEBI:15378"/>
        <dbReference type="ChEBI" id="CHEBI:16845"/>
        <dbReference type="ChEBI" id="CHEBI:57783"/>
        <dbReference type="ChEBI" id="CHEBI:58349"/>
        <dbReference type="ChEBI" id="CHEBI:67139"/>
        <dbReference type="EC" id="1.17.1.8"/>
    </reaction>
</comment>
<dbReference type="InterPro" id="IPR023940">
    <property type="entry name" value="DHDPR_bac"/>
</dbReference>
<evidence type="ECO:0000256" key="4">
    <source>
        <dbReference type="ARBA" id="ARBA00022857"/>
    </source>
</evidence>
<dbReference type="InterPro" id="IPR022663">
    <property type="entry name" value="DapB_C"/>
</dbReference>
<dbReference type="Pfam" id="PF01113">
    <property type="entry name" value="DapB_N"/>
    <property type="match status" value="1"/>
</dbReference>
<evidence type="ECO:0000259" key="15">
    <source>
        <dbReference type="Pfam" id="PF05173"/>
    </source>
</evidence>
<dbReference type="UniPathway" id="UPA00034">
    <property type="reaction ID" value="UER00018"/>
</dbReference>
<dbReference type="FunFam" id="3.30.360.10:FF:000009">
    <property type="entry name" value="4-hydroxy-tetrahydrodipicolinate reductase"/>
    <property type="match status" value="1"/>
</dbReference>
<dbReference type="Gene3D" id="3.40.50.720">
    <property type="entry name" value="NAD(P)-binding Rossmann-like Domain"/>
    <property type="match status" value="1"/>
</dbReference>
<dbReference type="EC" id="1.17.1.8" evidence="10 13"/>
<dbReference type="EMBL" id="VUMX01000004">
    <property type="protein sequence ID" value="MST86527.1"/>
    <property type="molecule type" value="Genomic_DNA"/>
</dbReference>
<evidence type="ECO:0000313" key="16">
    <source>
        <dbReference type="EMBL" id="MST86527.1"/>
    </source>
</evidence>
<keyword evidence="6 13" id="KW-0560">Oxidoreductase</keyword>
<feature type="domain" description="Dihydrodipicolinate reductase C-terminal" evidence="15">
    <location>
        <begin position="127"/>
        <end position="259"/>
    </location>
</feature>
<comment type="subcellular location">
    <subcellularLocation>
        <location evidence="13">Cytoplasm</location>
    </subcellularLocation>
</comment>
<dbReference type="GO" id="GO:0019877">
    <property type="term" value="P:diaminopimelate biosynthetic process"/>
    <property type="evidence" value="ECO:0007669"/>
    <property type="project" value="UniProtKB-UniRule"/>
</dbReference>
<keyword evidence="4 13" id="KW-0521">NADP</keyword>
<gene>
    <name evidence="13" type="primary">dapB</name>
    <name evidence="16" type="ORF">FYJ62_02435</name>
</gene>
<dbReference type="InterPro" id="IPR000846">
    <property type="entry name" value="DapB_N"/>
</dbReference>
<dbReference type="SUPFAM" id="SSF55347">
    <property type="entry name" value="Glyceraldehyde-3-phosphate dehydrogenase-like, C-terminal domain"/>
    <property type="match status" value="1"/>
</dbReference>
<dbReference type="AlphaFoldDB" id="A0A6A8MD32"/>
<dbReference type="Proteomes" id="UP000438120">
    <property type="component" value="Unassembled WGS sequence"/>
</dbReference>
<dbReference type="GO" id="GO:0050661">
    <property type="term" value="F:NADP binding"/>
    <property type="evidence" value="ECO:0007669"/>
    <property type="project" value="UniProtKB-UniRule"/>
</dbReference>
<evidence type="ECO:0000256" key="3">
    <source>
        <dbReference type="ARBA" id="ARBA00022605"/>
    </source>
</evidence>
<feature type="binding site" evidence="13">
    <location>
        <begin position="160"/>
        <end position="161"/>
    </location>
    <ligand>
        <name>(S)-2,3,4,5-tetrahydrodipicolinate</name>
        <dbReference type="ChEBI" id="CHEBI:16845"/>
    </ligand>
</feature>
<evidence type="ECO:0000256" key="1">
    <source>
        <dbReference type="ARBA" id="ARBA00006642"/>
    </source>
</evidence>
<feature type="binding site" evidence="13">
    <location>
        <begin position="8"/>
        <end position="13"/>
    </location>
    <ligand>
        <name>NAD(+)</name>
        <dbReference type="ChEBI" id="CHEBI:57540"/>
    </ligand>
</feature>
<dbReference type="PANTHER" id="PTHR20836">
    <property type="entry name" value="DIHYDRODIPICOLINATE REDUCTASE"/>
    <property type="match status" value="1"/>
</dbReference>
<evidence type="ECO:0000256" key="6">
    <source>
        <dbReference type="ARBA" id="ARBA00023002"/>
    </source>
</evidence>
<dbReference type="RefSeq" id="WP_154547373.1">
    <property type="nucleotide sequence ID" value="NZ_VUMX01000004.1"/>
</dbReference>
<dbReference type="InterPro" id="IPR036291">
    <property type="entry name" value="NAD(P)-bd_dom_sf"/>
</dbReference>
<evidence type="ECO:0000256" key="12">
    <source>
        <dbReference type="ARBA" id="ARBA00049396"/>
    </source>
</evidence>
<evidence type="ECO:0000259" key="14">
    <source>
        <dbReference type="Pfam" id="PF01113"/>
    </source>
</evidence>
<evidence type="ECO:0000256" key="7">
    <source>
        <dbReference type="ARBA" id="ARBA00023027"/>
    </source>
</evidence>
<dbReference type="GO" id="GO:0016726">
    <property type="term" value="F:oxidoreductase activity, acting on CH or CH2 groups, NAD or NADP as acceptor"/>
    <property type="evidence" value="ECO:0007669"/>
    <property type="project" value="UniProtKB-UniRule"/>
</dbReference>
<dbReference type="NCBIfam" id="TIGR00036">
    <property type="entry name" value="dapB"/>
    <property type="match status" value="1"/>
</dbReference>
<comment type="catalytic activity">
    <reaction evidence="12 13">
        <text>(S)-2,3,4,5-tetrahydrodipicolinate + NAD(+) + H2O = (2S,4S)-4-hydroxy-2,3,4,5-tetrahydrodipicolinate + NADH + H(+)</text>
        <dbReference type="Rhea" id="RHEA:35323"/>
        <dbReference type="ChEBI" id="CHEBI:15377"/>
        <dbReference type="ChEBI" id="CHEBI:15378"/>
        <dbReference type="ChEBI" id="CHEBI:16845"/>
        <dbReference type="ChEBI" id="CHEBI:57540"/>
        <dbReference type="ChEBI" id="CHEBI:57945"/>
        <dbReference type="ChEBI" id="CHEBI:67139"/>
        <dbReference type="EC" id="1.17.1.8"/>
    </reaction>
</comment>
<feature type="domain" description="Dihydrodipicolinate reductase N-terminal" evidence="14">
    <location>
        <begin position="3"/>
        <end position="123"/>
    </location>
</feature>
<dbReference type="InterPro" id="IPR022664">
    <property type="entry name" value="DapB_N_CS"/>
</dbReference>
<keyword evidence="3 13" id="KW-0028">Amino-acid biosynthesis</keyword>
<dbReference type="HAMAP" id="MF_00102">
    <property type="entry name" value="DapB"/>
    <property type="match status" value="1"/>
</dbReference>
<comment type="pathway">
    <text evidence="9 13">Amino-acid biosynthesis; L-lysine biosynthesis via DAP pathway; (S)-tetrahydrodipicolinate from L-aspartate: step 4/4.</text>
</comment>
<keyword evidence="2 13" id="KW-0963">Cytoplasm</keyword>
<evidence type="ECO:0000256" key="10">
    <source>
        <dbReference type="ARBA" id="ARBA00038983"/>
    </source>
</evidence>
<dbReference type="PIRSF" id="PIRSF000161">
    <property type="entry name" value="DHPR"/>
    <property type="match status" value="1"/>
</dbReference>
<dbReference type="GO" id="GO:0008839">
    <property type="term" value="F:4-hydroxy-tetrahydrodipicolinate reductase"/>
    <property type="evidence" value="ECO:0007669"/>
    <property type="project" value="UniProtKB-UniRule"/>
</dbReference>
<accession>A0A6A8MD32</accession>
<keyword evidence="5 13" id="KW-0220">Diaminopimelate biosynthesis</keyword>
<dbReference type="OrthoDB" id="9790352at2"/>
<comment type="caution">
    <text evidence="13">Was originally thought to be a dihydrodipicolinate reductase (DHDPR), catalyzing the conversion of dihydrodipicolinate to tetrahydrodipicolinate. However, it was shown in E.coli that the substrate of the enzymatic reaction is not dihydrodipicolinate (DHDP) but in fact (2S,4S)-4-hydroxy-2,3,4,5-tetrahydrodipicolinic acid (HTPA), the product released by the DapA-catalyzed reaction.</text>
</comment>
<comment type="similarity">
    <text evidence="1 13">Belongs to the DapB family.</text>
</comment>
<keyword evidence="7 13" id="KW-0520">NAD</keyword>
<dbReference type="PROSITE" id="PS01298">
    <property type="entry name" value="DAPB"/>
    <property type="match status" value="1"/>
</dbReference>
<feature type="binding site" evidence="13">
    <location>
        <begin position="120"/>
        <end position="123"/>
    </location>
    <ligand>
        <name>NAD(+)</name>
        <dbReference type="ChEBI" id="CHEBI:57540"/>
    </ligand>
</feature>
<keyword evidence="17" id="KW-1185">Reference proteome</keyword>
<feature type="active site" description="Proton donor" evidence="13">
    <location>
        <position position="154"/>
    </location>
</feature>
<comment type="subunit">
    <text evidence="13">Homotetramer.</text>
</comment>
<comment type="function">
    <text evidence="13">Catalyzes the conversion of 4-hydroxy-tetrahydrodipicolinate (HTPA) to tetrahydrodipicolinate.</text>
</comment>
<dbReference type="PANTHER" id="PTHR20836:SF0">
    <property type="entry name" value="4-HYDROXY-TETRAHYDRODIPICOLINATE REDUCTASE 1, CHLOROPLASTIC-RELATED"/>
    <property type="match status" value="1"/>
</dbReference>
<protein>
    <recommendedName>
        <fullName evidence="10 13">4-hydroxy-tetrahydrodipicolinate reductase</fullName>
        <shortName evidence="13">HTPA reductase</shortName>
        <ecNumber evidence="10 13">1.17.1.8</ecNumber>
    </recommendedName>
</protein>
<proteinExistence type="inferred from homology"/>
<name>A0A6A8MD32_9LACO</name>
<evidence type="ECO:0000256" key="11">
    <source>
        <dbReference type="ARBA" id="ARBA00049080"/>
    </source>
</evidence>
<feature type="binding site" evidence="13">
    <location>
        <begin position="94"/>
        <end position="96"/>
    </location>
    <ligand>
        <name>NAD(+)</name>
        <dbReference type="ChEBI" id="CHEBI:57540"/>
    </ligand>
</feature>
<evidence type="ECO:0000256" key="9">
    <source>
        <dbReference type="ARBA" id="ARBA00037922"/>
    </source>
</evidence>
<feature type="binding site" evidence="13">
    <location>
        <position position="151"/>
    </location>
    <ligand>
        <name>(S)-2,3,4,5-tetrahydrodipicolinate</name>
        <dbReference type="ChEBI" id="CHEBI:16845"/>
    </ligand>
</feature>
<dbReference type="GO" id="GO:0005829">
    <property type="term" value="C:cytosol"/>
    <property type="evidence" value="ECO:0007669"/>
    <property type="project" value="TreeGrafter"/>
</dbReference>
<feature type="active site" description="Proton donor/acceptor" evidence="13">
    <location>
        <position position="150"/>
    </location>
</feature>
<dbReference type="GO" id="GO:0051287">
    <property type="term" value="F:NAD binding"/>
    <property type="evidence" value="ECO:0007669"/>
    <property type="project" value="UniProtKB-UniRule"/>
</dbReference>
<comment type="caution">
    <text evidence="16">The sequence shown here is derived from an EMBL/GenBank/DDBJ whole genome shotgun (WGS) entry which is preliminary data.</text>
</comment>
<dbReference type="GO" id="GO:0009089">
    <property type="term" value="P:lysine biosynthetic process via diaminopimelate"/>
    <property type="evidence" value="ECO:0007669"/>
    <property type="project" value="UniProtKB-UniRule"/>
</dbReference>
<dbReference type="Pfam" id="PF05173">
    <property type="entry name" value="DapB_C"/>
    <property type="match status" value="1"/>
</dbReference>
<evidence type="ECO:0000256" key="5">
    <source>
        <dbReference type="ARBA" id="ARBA00022915"/>
    </source>
</evidence>
<evidence type="ECO:0000313" key="17">
    <source>
        <dbReference type="Proteomes" id="UP000438120"/>
    </source>
</evidence>
<organism evidence="16 17">
    <name type="scientific">Lactobacillus porci</name>
    <dbReference type="NCBI Taxonomy" id="2012477"/>
    <lineage>
        <taxon>Bacteria</taxon>
        <taxon>Bacillati</taxon>
        <taxon>Bacillota</taxon>
        <taxon>Bacilli</taxon>
        <taxon>Lactobacillales</taxon>
        <taxon>Lactobacillaceae</taxon>
        <taxon>Lactobacillus</taxon>
    </lineage>
</organism>
<comment type="caution">
    <text evidence="13">Lacks conserved residue(s) required for the propagation of feature annotation.</text>
</comment>
<keyword evidence="8 13" id="KW-0457">Lysine biosynthesis</keyword>
<dbReference type="SUPFAM" id="SSF51735">
    <property type="entry name" value="NAD(P)-binding Rossmann-fold domains"/>
    <property type="match status" value="1"/>
</dbReference>
<dbReference type="Gene3D" id="3.30.360.10">
    <property type="entry name" value="Dihydrodipicolinate Reductase, domain 2"/>
    <property type="match status" value="1"/>
</dbReference>
<sequence length="259" mass="27697">MTKVLIAGFAGSMGQQAVNLVNSLPGFEITAGLAHTLKSQNPEDYQLPAAAKIFTNRADIPAGIADVWVDFTVPSAVYGNVKFALEHGFRPVVGTTGLTDEQEGELLALSKKKHLGGLIAPNFGMSAVLLMKFAKEAAKYFPDVEIIEMHHEDKKDAPSGTALSTAKMIAEVREPHQTAPDTTESLAGARGGDYQGIKIHAVRLPGYIAHEQVLFGGKGEALTIRQDSFDRGSFMSGVKVALERVGELDQLVVGLENIL</sequence>
<evidence type="ECO:0000256" key="8">
    <source>
        <dbReference type="ARBA" id="ARBA00023154"/>
    </source>
</evidence>